<evidence type="ECO:0008006" key="6">
    <source>
        <dbReference type="Google" id="ProtNLM"/>
    </source>
</evidence>
<dbReference type="AlphaFoldDB" id="A0AAN7B5W0"/>
<feature type="compositionally biased region" description="Low complexity" evidence="1">
    <location>
        <begin position="164"/>
        <end position="182"/>
    </location>
</feature>
<evidence type="ECO:0000313" key="4">
    <source>
        <dbReference type="EMBL" id="KAK4211192.1"/>
    </source>
</evidence>
<keyword evidence="3" id="KW-0732">Signal</keyword>
<proteinExistence type="predicted"/>
<evidence type="ECO:0000256" key="3">
    <source>
        <dbReference type="SAM" id="SignalP"/>
    </source>
</evidence>
<feature type="transmembrane region" description="Helical" evidence="2">
    <location>
        <begin position="207"/>
        <end position="228"/>
    </location>
</feature>
<reference evidence="4" key="2">
    <citation type="submission" date="2023-05" db="EMBL/GenBank/DDBJ databases">
        <authorList>
            <consortium name="Lawrence Berkeley National Laboratory"/>
            <person name="Steindorff A."/>
            <person name="Hensen N."/>
            <person name="Bonometti L."/>
            <person name="Westerberg I."/>
            <person name="Brannstrom I.O."/>
            <person name="Guillou S."/>
            <person name="Cros-Aarteil S."/>
            <person name="Calhoun S."/>
            <person name="Haridas S."/>
            <person name="Kuo A."/>
            <person name="Mondo S."/>
            <person name="Pangilinan J."/>
            <person name="Riley R."/>
            <person name="Labutti K."/>
            <person name="Andreopoulos B."/>
            <person name="Lipzen A."/>
            <person name="Chen C."/>
            <person name="Yanf M."/>
            <person name="Daum C."/>
            <person name="Ng V."/>
            <person name="Clum A."/>
            <person name="Ohm R."/>
            <person name="Martin F."/>
            <person name="Silar P."/>
            <person name="Natvig D."/>
            <person name="Lalanne C."/>
            <person name="Gautier V."/>
            <person name="Ament-Velasquez S.L."/>
            <person name="Kruys A."/>
            <person name="Hutchinson M.I."/>
            <person name="Powell A.J."/>
            <person name="Barry K."/>
            <person name="Miller A.N."/>
            <person name="Grigoriev I.V."/>
            <person name="Debuchy R."/>
            <person name="Gladieux P."/>
            <person name="Thoren M.H."/>
            <person name="Johannesson H."/>
        </authorList>
    </citation>
    <scope>NUCLEOTIDE SEQUENCE</scope>
    <source>
        <strain evidence="4">PSN293</strain>
    </source>
</reference>
<sequence>MSAPLKSPADDIYRSHATMPSMARLLPLLLAAVAGVLCDDGPVTIDQSDVYKQQRVCARQCFVEFKDPGYPIAQEISCPTFRVQNDCFCRPYLQQQAHQFVYTCISTRCGASDDISVATKLYDDYCTSNGFITTQNAPPSETEGAPPITSLATPGRITPPSNPSPTSGSSPPAPKTTFTSSSGGTGEQKSNSGDDGGGGTRLSGGELAGIIVGVVSAVATVIGVFFAWKTYKKSKDKGTSQTPEVRGHPGWN</sequence>
<keyword evidence="2" id="KW-0472">Membrane</keyword>
<evidence type="ECO:0000256" key="1">
    <source>
        <dbReference type="SAM" id="MobiDB-lite"/>
    </source>
</evidence>
<organism evidence="4 5">
    <name type="scientific">Rhypophila decipiens</name>
    <dbReference type="NCBI Taxonomy" id="261697"/>
    <lineage>
        <taxon>Eukaryota</taxon>
        <taxon>Fungi</taxon>
        <taxon>Dikarya</taxon>
        <taxon>Ascomycota</taxon>
        <taxon>Pezizomycotina</taxon>
        <taxon>Sordariomycetes</taxon>
        <taxon>Sordariomycetidae</taxon>
        <taxon>Sordariales</taxon>
        <taxon>Naviculisporaceae</taxon>
        <taxon>Rhypophila</taxon>
    </lineage>
</organism>
<dbReference type="EMBL" id="MU858155">
    <property type="protein sequence ID" value="KAK4211192.1"/>
    <property type="molecule type" value="Genomic_DNA"/>
</dbReference>
<feature type="signal peptide" evidence="3">
    <location>
        <begin position="1"/>
        <end position="38"/>
    </location>
</feature>
<gene>
    <name evidence="4" type="ORF">QBC37DRAFT_427436</name>
</gene>
<keyword evidence="2" id="KW-0812">Transmembrane</keyword>
<accession>A0AAN7B5W0</accession>
<evidence type="ECO:0000256" key="2">
    <source>
        <dbReference type="SAM" id="Phobius"/>
    </source>
</evidence>
<keyword evidence="2" id="KW-1133">Transmembrane helix</keyword>
<feature type="chain" id="PRO_5042891307" description="Extracellular membrane protein CFEM domain-containing protein" evidence="3">
    <location>
        <begin position="39"/>
        <end position="252"/>
    </location>
</feature>
<feature type="region of interest" description="Disordered" evidence="1">
    <location>
        <begin position="133"/>
        <end position="200"/>
    </location>
</feature>
<protein>
    <recommendedName>
        <fullName evidence="6">Extracellular membrane protein CFEM domain-containing protein</fullName>
    </recommendedName>
</protein>
<reference evidence="4" key="1">
    <citation type="journal article" date="2023" name="Mol. Phylogenet. Evol.">
        <title>Genome-scale phylogeny and comparative genomics of the fungal order Sordariales.</title>
        <authorList>
            <person name="Hensen N."/>
            <person name="Bonometti L."/>
            <person name="Westerberg I."/>
            <person name="Brannstrom I.O."/>
            <person name="Guillou S."/>
            <person name="Cros-Aarteil S."/>
            <person name="Calhoun S."/>
            <person name="Haridas S."/>
            <person name="Kuo A."/>
            <person name="Mondo S."/>
            <person name="Pangilinan J."/>
            <person name="Riley R."/>
            <person name="LaButti K."/>
            <person name="Andreopoulos B."/>
            <person name="Lipzen A."/>
            <person name="Chen C."/>
            <person name="Yan M."/>
            <person name="Daum C."/>
            <person name="Ng V."/>
            <person name="Clum A."/>
            <person name="Steindorff A."/>
            <person name="Ohm R.A."/>
            <person name="Martin F."/>
            <person name="Silar P."/>
            <person name="Natvig D.O."/>
            <person name="Lalanne C."/>
            <person name="Gautier V."/>
            <person name="Ament-Velasquez S.L."/>
            <person name="Kruys A."/>
            <person name="Hutchinson M.I."/>
            <person name="Powell A.J."/>
            <person name="Barry K."/>
            <person name="Miller A.N."/>
            <person name="Grigoriev I.V."/>
            <person name="Debuchy R."/>
            <person name="Gladieux P."/>
            <person name="Hiltunen Thoren M."/>
            <person name="Johannesson H."/>
        </authorList>
    </citation>
    <scope>NUCLEOTIDE SEQUENCE</scope>
    <source>
        <strain evidence="4">PSN293</strain>
    </source>
</reference>
<keyword evidence="5" id="KW-1185">Reference proteome</keyword>
<name>A0AAN7B5W0_9PEZI</name>
<comment type="caution">
    <text evidence="4">The sequence shown here is derived from an EMBL/GenBank/DDBJ whole genome shotgun (WGS) entry which is preliminary data.</text>
</comment>
<evidence type="ECO:0000313" key="5">
    <source>
        <dbReference type="Proteomes" id="UP001301769"/>
    </source>
</evidence>
<feature type="region of interest" description="Disordered" evidence="1">
    <location>
        <begin position="233"/>
        <end position="252"/>
    </location>
</feature>
<dbReference type="Proteomes" id="UP001301769">
    <property type="component" value="Unassembled WGS sequence"/>
</dbReference>